<feature type="coiled-coil region" evidence="3">
    <location>
        <begin position="216"/>
        <end position="278"/>
    </location>
</feature>
<proteinExistence type="predicted"/>
<name>A0A2A5RUL7_9LACT</name>
<reference evidence="5 6" key="1">
    <citation type="submission" date="2014-12" db="EMBL/GenBank/DDBJ databases">
        <title>Draft genome sequences of 10 type strains of Lactococcus.</title>
        <authorList>
            <person name="Sun Z."/>
            <person name="Zhong Z."/>
            <person name="Liu W."/>
            <person name="Zhang W."/>
            <person name="Zhang H."/>
        </authorList>
    </citation>
    <scope>NUCLEOTIDE SEQUENCE [LARGE SCALE GENOMIC DNA]</scope>
    <source>
        <strain evidence="5 6">DSM 6634</strain>
    </source>
</reference>
<dbReference type="InterPro" id="IPR050639">
    <property type="entry name" value="SSR_resolvase"/>
</dbReference>
<dbReference type="InterPro" id="IPR038109">
    <property type="entry name" value="DNA_bind_recomb_sf"/>
</dbReference>
<evidence type="ECO:0000256" key="3">
    <source>
        <dbReference type="SAM" id="Coils"/>
    </source>
</evidence>
<evidence type="ECO:0000256" key="1">
    <source>
        <dbReference type="ARBA" id="ARBA00023125"/>
    </source>
</evidence>
<protein>
    <submittedName>
        <fullName evidence="5">Resolvase protein</fullName>
    </submittedName>
</protein>
<keyword evidence="3" id="KW-0175">Coiled coil</keyword>
<dbReference type="Pfam" id="PF13408">
    <property type="entry name" value="Zn_ribbon_recom"/>
    <property type="match status" value="1"/>
</dbReference>
<dbReference type="Proteomes" id="UP000218282">
    <property type="component" value="Unassembled WGS sequence"/>
</dbReference>
<dbReference type="GO" id="GO:0003677">
    <property type="term" value="F:DNA binding"/>
    <property type="evidence" value="ECO:0007669"/>
    <property type="project" value="UniProtKB-KW"/>
</dbReference>
<dbReference type="Pfam" id="PF07508">
    <property type="entry name" value="Recombinase"/>
    <property type="match status" value="1"/>
</dbReference>
<evidence type="ECO:0000259" key="4">
    <source>
        <dbReference type="PROSITE" id="PS51737"/>
    </source>
</evidence>
<keyword evidence="6" id="KW-1185">Reference proteome</keyword>
<dbReference type="Gene3D" id="3.90.1750.20">
    <property type="entry name" value="Putative Large Serine Recombinase, Chain B, Domain 2"/>
    <property type="match status" value="1"/>
</dbReference>
<keyword evidence="2" id="KW-0233">DNA recombination</keyword>
<dbReference type="InterPro" id="IPR011109">
    <property type="entry name" value="DNA_bind_recombinase_dom"/>
</dbReference>
<organism evidence="5 6">
    <name type="scientific">Pseudolactococcus piscium</name>
    <dbReference type="NCBI Taxonomy" id="1364"/>
    <lineage>
        <taxon>Bacteria</taxon>
        <taxon>Bacillati</taxon>
        <taxon>Bacillota</taxon>
        <taxon>Bacilli</taxon>
        <taxon>Lactobacillales</taxon>
        <taxon>Streptococcaceae</taxon>
        <taxon>Pseudolactococcus</taxon>
    </lineage>
</organism>
<dbReference type="EMBL" id="JXJW01000030">
    <property type="protein sequence ID" value="PCS04646.1"/>
    <property type="molecule type" value="Genomic_DNA"/>
</dbReference>
<keyword evidence="1" id="KW-0238">DNA-binding</keyword>
<dbReference type="RefSeq" id="WP_096815360.1">
    <property type="nucleotide sequence ID" value="NZ_JXJW01000030.1"/>
</dbReference>
<sequence>MGEDRNLVINPEQAKTVRRIYAMFLEGKSPHAISKILTDEPETLTVIGKQKWNPSTIKSILTNEKYKGDALLQKSYTVDFLSKEKKANEGEIPQYYVKGNHEAIIQPEVFDMVQNMMALRKTGKNRISTANVFSSKIRCGDCGGWYGSKVWHSNTKYRRRVWRCNRKYENDDKCQTPHLTDDEVKELFIKAANQLIEIKDEIIRNFEEAKEFLFGTAELSKEQEELESNLNQLADEINALINENARIAIDQAEYERNYNSLVKQFDETEDRLGEVKEEISMRQGNQEQVEMFLKNLEKTDLIDEFDERLFNRLVEVIEVGREKVTVTFKDGSEVTI</sequence>
<accession>A0A2A5RUL7</accession>
<evidence type="ECO:0000313" key="6">
    <source>
        <dbReference type="Proteomes" id="UP000218282"/>
    </source>
</evidence>
<feature type="domain" description="Recombinase" evidence="4">
    <location>
        <begin position="1"/>
        <end position="125"/>
    </location>
</feature>
<dbReference type="PANTHER" id="PTHR30461">
    <property type="entry name" value="DNA-INVERTASE FROM LAMBDOID PROPHAGE"/>
    <property type="match status" value="1"/>
</dbReference>
<evidence type="ECO:0000256" key="2">
    <source>
        <dbReference type="ARBA" id="ARBA00023172"/>
    </source>
</evidence>
<dbReference type="InterPro" id="IPR025827">
    <property type="entry name" value="Zn_ribbon_recom_dom"/>
</dbReference>
<comment type="caution">
    <text evidence="5">The sequence shown here is derived from an EMBL/GenBank/DDBJ whole genome shotgun (WGS) entry which is preliminary data.</text>
</comment>
<evidence type="ECO:0000313" key="5">
    <source>
        <dbReference type="EMBL" id="PCS04646.1"/>
    </source>
</evidence>
<dbReference type="GO" id="GO:0000150">
    <property type="term" value="F:DNA strand exchange activity"/>
    <property type="evidence" value="ECO:0007669"/>
    <property type="project" value="InterPro"/>
</dbReference>
<dbReference type="PANTHER" id="PTHR30461:SF2">
    <property type="entry name" value="SERINE RECOMBINASE PINE-RELATED"/>
    <property type="match status" value="1"/>
</dbReference>
<dbReference type="PROSITE" id="PS51737">
    <property type="entry name" value="RECOMBINASE_DNA_BIND"/>
    <property type="match status" value="1"/>
</dbReference>
<dbReference type="AlphaFoldDB" id="A0A2A5RUL7"/>
<gene>
    <name evidence="5" type="ORF">RU86_GL001605</name>
</gene>